<dbReference type="OrthoDB" id="78677at2759"/>
<name>A0A225V9G1_9STRA</name>
<reference evidence="2" key="1">
    <citation type="submission" date="2017-03" db="EMBL/GenBank/DDBJ databases">
        <title>Phytopthora megakarya and P. palmivora, two closely related causual agents of cacao black pod achieved similar genome size and gene model numbers by different mechanisms.</title>
        <authorList>
            <person name="Ali S."/>
            <person name="Shao J."/>
            <person name="Larry D.J."/>
            <person name="Kronmiller B."/>
            <person name="Shen D."/>
            <person name="Strem M.D."/>
            <person name="Melnick R.L."/>
            <person name="Guiltinan M.J."/>
            <person name="Tyler B.M."/>
            <person name="Meinhardt L.W."/>
            <person name="Bailey B.A."/>
        </authorList>
    </citation>
    <scope>NUCLEOTIDE SEQUENCE [LARGE SCALE GENOMIC DNA]</scope>
    <source>
        <strain evidence="2">zdho120</strain>
    </source>
</reference>
<accession>A0A225V9G1</accession>
<evidence type="ECO:0000313" key="1">
    <source>
        <dbReference type="EMBL" id="OWZ02005.1"/>
    </source>
</evidence>
<organism evidence="1 2">
    <name type="scientific">Phytophthora megakarya</name>
    <dbReference type="NCBI Taxonomy" id="4795"/>
    <lineage>
        <taxon>Eukaryota</taxon>
        <taxon>Sar</taxon>
        <taxon>Stramenopiles</taxon>
        <taxon>Oomycota</taxon>
        <taxon>Peronosporomycetes</taxon>
        <taxon>Peronosporales</taxon>
        <taxon>Peronosporaceae</taxon>
        <taxon>Phytophthora</taxon>
    </lineage>
</organism>
<keyword evidence="2" id="KW-1185">Reference proteome</keyword>
<dbReference type="AlphaFoldDB" id="A0A225V9G1"/>
<dbReference type="Proteomes" id="UP000198211">
    <property type="component" value="Unassembled WGS sequence"/>
</dbReference>
<gene>
    <name evidence="1" type="ORF">PHMEG_00026513</name>
</gene>
<sequence>MVRFVLTTTFFTLMYGTIGPAKNLLAGESKEAHASRLKFYVDSSLGIPEDLLAHVAHKSEGHVVEELRKGRFDMTIDAYHLYVKWCGLCDVENMREPMQILLEDVPAVVKRFVLKDKSDSTVKGLVKAHGIALKR</sequence>
<dbReference type="EMBL" id="NBNE01006467">
    <property type="protein sequence ID" value="OWZ02005.1"/>
    <property type="molecule type" value="Genomic_DNA"/>
</dbReference>
<comment type="caution">
    <text evidence="1">The sequence shown here is derived from an EMBL/GenBank/DDBJ whole genome shotgun (WGS) entry which is preliminary data.</text>
</comment>
<evidence type="ECO:0000313" key="2">
    <source>
        <dbReference type="Proteomes" id="UP000198211"/>
    </source>
</evidence>
<protein>
    <submittedName>
        <fullName evidence="1">Uncharacterized protein</fullName>
    </submittedName>
</protein>
<proteinExistence type="predicted"/>